<comment type="caution">
    <text evidence="2">The sequence shown here is derived from an EMBL/GenBank/DDBJ whole genome shotgun (WGS) entry which is preliminary data.</text>
</comment>
<feature type="compositionally biased region" description="Polar residues" evidence="1">
    <location>
        <begin position="307"/>
        <end position="319"/>
    </location>
</feature>
<dbReference type="RefSeq" id="WP_157322502.1">
    <property type="nucleotide sequence ID" value="NZ_BMFX01000028.1"/>
</dbReference>
<name>A0A7K1UHX0_9MICC</name>
<evidence type="ECO:0000313" key="3">
    <source>
        <dbReference type="Proteomes" id="UP000460157"/>
    </source>
</evidence>
<proteinExistence type="predicted"/>
<keyword evidence="3" id="KW-1185">Reference proteome</keyword>
<dbReference type="AlphaFoldDB" id="A0A7K1UHX0"/>
<accession>A0A7K1UHX0</accession>
<feature type="compositionally biased region" description="Acidic residues" evidence="1">
    <location>
        <begin position="320"/>
        <end position="332"/>
    </location>
</feature>
<organism evidence="2 3">
    <name type="scientific">Nesterenkonia alkaliphila</name>
    <dbReference type="NCBI Taxonomy" id="1463631"/>
    <lineage>
        <taxon>Bacteria</taxon>
        <taxon>Bacillati</taxon>
        <taxon>Actinomycetota</taxon>
        <taxon>Actinomycetes</taxon>
        <taxon>Micrococcales</taxon>
        <taxon>Micrococcaceae</taxon>
        <taxon>Nesterenkonia</taxon>
    </lineage>
</organism>
<evidence type="ECO:0000313" key="2">
    <source>
        <dbReference type="EMBL" id="MVT25982.1"/>
    </source>
</evidence>
<sequence length="332" mass="35017">MNAPTRLGLYGLILVAVFAVAGVTANAVIDEDTVQNWVEEEPEDHHGAEEGDGMNSVGHEDHGADASSLGLASAEDGYELTEVAAPSEPGAEDELSLVVTGPDGSPVTDFDLDHEMEMHLIAVRADGQHFRHVHPERDDAGTWSIPWEWDEAGTYRVFADFVPSAAGEGLTLSTTVQVAGDYDPTPASEPVTEATVDGFDVAVEGELIAGEASQLTMNITRDGEPVTELQPYLGAFGHLVALRDGDLAYLHVHPHGDAPEAGETSGPEIVFDATAPTEGRYLLFLDFQVDGQVHTAPLVVDAAAGASNASGVQSGNDSDTASENEEDNDHDH</sequence>
<reference evidence="2 3" key="1">
    <citation type="submission" date="2019-12" db="EMBL/GenBank/DDBJ databases">
        <title>Nesterenkonia muleiensis sp. nov., a novel actinobacterium isolated from sap of Populus euphratica.</title>
        <authorList>
            <person name="Wang R."/>
        </authorList>
    </citation>
    <scope>NUCLEOTIDE SEQUENCE [LARGE SCALE GENOMIC DNA]</scope>
    <source>
        <strain evidence="2 3">F10</strain>
    </source>
</reference>
<dbReference type="OrthoDB" id="128043at2"/>
<dbReference type="Proteomes" id="UP000460157">
    <property type="component" value="Unassembled WGS sequence"/>
</dbReference>
<feature type="region of interest" description="Disordered" evidence="1">
    <location>
        <begin position="41"/>
        <end position="68"/>
    </location>
</feature>
<gene>
    <name evidence="2" type="ORF">GNZ21_06365</name>
</gene>
<protein>
    <submittedName>
        <fullName evidence="2">Heavy-metal-associated domain-containing protein</fullName>
    </submittedName>
</protein>
<feature type="region of interest" description="Disordered" evidence="1">
    <location>
        <begin position="307"/>
        <end position="332"/>
    </location>
</feature>
<evidence type="ECO:0000256" key="1">
    <source>
        <dbReference type="SAM" id="MobiDB-lite"/>
    </source>
</evidence>
<dbReference type="EMBL" id="WRPM01000045">
    <property type="protein sequence ID" value="MVT25982.1"/>
    <property type="molecule type" value="Genomic_DNA"/>
</dbReference>